<evidence type="ECO:0000313" key="2">
    <source>
        <dbReference type="Proteomes" id="UP001500420"/>
    </source>
</evidence>
<keyword evidence="2" id="KW-1185">Reference proteome</keyword>
<proteinExistence type="predicted"/>
<dbReference type="RefSeq" id="WP_343772960.1">
    <property type="nucleotide sequence ID" value="NZ_BAAADV010000001.1"/>
</dbReference>
<organism evidence="1 2">
    <name type="scientific">Natronoarchaeum mannanilyticum</name>
    <dbReference type="NCBI Taxonomy" id="926360"/>
    <lineage>
        <taxon>Archaea</taxon>
        <taxon>Methanobacteriati</taxon>
        <taxon>Methanobacteriota</taxon>
        <taxon>Stenosarchaea group</taxon>
        <taxon>Halobacteria</taxon>
        <taxon>Halobacteriales</taxon>
        <taxon>Natronoarchaeaceae</taxon>
    </lineage>
</organism>
<accession>A0AAV3T709</accession>
<evidence type="ECO:0000313" key="1">
    <source>
        <dbReference type="EMBL" id="GAA0667607.1"/>
    </source>
</evidence>
<sequence length="79" mass="8675">MADDATEHPTCDRRSCDERAAFVVLERYLEDTGKGPVEAQTVLCRAHTDEESPVNLDAAYSDYVFRVEPISEAALDAAA</sequence>
<dbReference type="AlphaFoldDB" id="A0AAV3T709"/>
<dbReference type="Proteomes" id="UP001500420">
    <property type="component" value="Unassembled WGS sequence"/>
</dbReference>
<comment type="caution">
    <text evidence="1">The sequence shown here is derived from an EMBL/GenBank/DDBJ whole genome shotgun (WGS) entry which is preliminary data.</text>
</comment>
<name>A0AAV3T709_9EURY</name>
<gene>
    <name evidence="1" type="ORF">GCM10009020_11520</name>
</gene>
<reference evidence="1 2" key="1">
    <citation type="journal article" date="2019" name="Int. J. Syst. Evol. Microbiol.">
        <title>The Global Catalogue of Microorganisms (GCM) 10K type strain sequencing project: providing services to taxonomists for standard genome sequencing and annotation.</title>
        <authorList>
            <consortium name="The Broad Institute Genomics Platform"/>
            <consortium name="The Broad Institute Genome Sequencing Center for Infectious Disease"/>
            <person name="Wu L."/>
            <person name="Ma J."/>
        </authorList>
    </citation>
    <scope>NUCLEOTIDE SEQUENCE [LARGE SCALE GENOMIC DNA]</scope>
    <source>
        <strain evidence="1 2">JCM 16328</strain>
    </source>
</reference>
<protein>
    <submittedName>
        <fullName evidence="1">Uncharacterized protein</fullName>
    </submittedName>
</protein>
<dbReference type="EMBL" id="BAAADV010000001">
    <property type="protein sequence ID" value="GAA0667607.1"/>
    <property type="molecule type" value="Genomic_DNA"/>
</dbReference>